<dbReference type="RefSeq" id="XP_022629797.1">
    <property type="nucleotide sequence ID" value="XM_022771193.1"/>
</dbReference>
<evidence type="ECO:0000313" key="2">
    <source>
        <dbReference type="Proteomes" id="UP000054304"/>
    </source>
</evidence>
<dbReference type="GO" id="GO:0031116">
    <property type="term" value="P:positive regulation of microtubule polymerization"/>
    <property type="evidence" value="ECO:0007669"/>
    <property type="project" value="EnsemblFungi"/>
</dbReference>
<dbReference type="Proteomes" id="UP000054304">
    <property type="component" value="Unassembled WGS sequence"/>
</dbReference>
<dbReference type="InterPro" id="IPR013183">
    <property type="entry name" value="Hsk3-like"/>
</dbReference>
<dbReference type="OrthoDB" id="4040439at2759"/>
<dbReference type="GO" id="GO:0042729">
    <property type="term" value="C:DASH complex"/>
    <property type="evidence" value="ECO:0007669"/>
    <property type="project" value="EnsemblFungi"/>
</dbReference>
<protein>
    <submittedName>
        <fullName evidence="1">LALA0S08e05930g1_1</fullName>
    </submittedName>
</protein>
<organism evidence="1 2">
    <name type="scientific">Lachancea lanzarotensis</name>
    <dbReference type="NCBI Taxonomy" id="1245769"/>
    <lineage>
        <taxon>Eukaryota</taxon>
        <taxon>Fungi</taxon>
        <taxon>Dikarya</taxon>
        <taxon>Ascomycota</taxon>
        <taxon>Saccharomycotina</taxon>
        <taxon>Saccharomycetes</taxon>
        <taxon>Saccharomycetales</taxon>
        <taxon>Saccharomycetaceae</taxon>
        <taxon>Lachancea</taxon>
    </lineage>
</organism>
<reference evidence="1 2" key="1">
    <citation type="submission" date="2014-12" db="EMBL/GenBank/DDBJ databases">
        <authorList>
            <person name="Neuveglise Cecile"/>
        </authorList>
    </citation>
    <scope>NUCLEOTIDE SEQUENCE [LARGE SCALE GENOMIC DNA]</scope>
    <source>
        <strain evidence="1 2">CBS 12615</strain>
    </source>
</reference>
<dbReference type="GO" id="GO:1990758">
    <property type="term" value="P:mitotic sister chromatid biorientation"/>
    <property type="evidence" value="ECO:0007669"/>
    <property type="project" value="EnsemblFungi"/>
</dbReference>
<accession>A0A0C7NAZ3</accession>
<sequence length="71" mass="8190">MNDTKNRQYAHLAQQLRVLQANLSKTSKHMETMSNQCNEHLVGQLGKVHASWFMGGNRCFEEEMLGNGRKR</sequence>
<gene>
    <name evidence="1" type="ORF">LALA0_S08e05930g</name>
</gene>
<keyword evidence="2" id="KW-1185">Reference proteome</keyword>
<dbReference type="EMBL" id="LN736367">
    <property type="protein sequence ID" value="CEP63584.1"/>
    <property type="molecule type" value="Genomic_DNA"/>
</dbReference>
<dbReference type="HOGENOM" id="CLU_193155_0_0_1"/>
<dbReference type="PANTHER" id="PTHR28289:SF1">
    <property type="entry name" value="DASH COMPLEX SUBUNIT HSK3"/>
    <property type="match status" value="1"/>
</dbReference>
<dbReference type="PANTHER" id="PTHR28289">
    <property type="entry name" value="DASH COMPLEX SUBUNIT HSK3"/>
    <property type="match status" value="1"/>
</dbReference>
<dbReference type="AlphaFoldDB" id="A0A0C7NAZ3"/>
<dbReference type="GO" id="GO:0051010">
    <property type="term" value="F:microtubule plus-end binding"/>
    <property type="evidence" value="ECO:0007669"/>
    <property type="project" value="EnsemblFungi"/>
</dbReference>
<dbReference type="InterPro" id="IPR042332">
    <property type="entry name" value="Hsk3"/>
</dbReference>
<dbReference type="GeneID" id="34687097"/>
<dbReference type="GO" id="GO:0051987">
    <property type="term" value="P:positive regulation of attachment of spindle microtubules to kinetochore"/>
    <property type="evidence" value="ECO:0007669"/>
    <property type="project" value="EnsemblFungi"/>
</dbReference>
<name>A0A0C7NAZ3_9SACH</name>
<evidence type="ECO:0000313" key="1">
    <source>
        <dbReference type="EMBL" id="CEP63584.1"/>
    </source>
</evidence>
<dbReference type="Pfam" id="PF08227">
    <property type="entry name" value="DASH_Hsk3"/>
    <property type="match status" value="1"/>
</dbReference>
<proteinExistence type="predicted"/>
<dbReference type="GO" id="GO:1990976">
    <property type="term" value="P:protein transport along microtubule to mitotic spindle pole body"/>
    <property type="evidence" value="ECO:0007669"/>
    <property type="project" value="EnsemblFungi"/>
</dbReference>
<dbReference type="STRING" id="1245769.A0A0C7NAZ3"/>